<feature type="region of interest" description="Disordered" evidence="1">
    <location>
        <begin position="45"/>
        <end position="79"/>
    </location>
</feature>
<keyword evidence="2" id="KW-0732">Signal</keyword>
<protein>
    <recommendedName>
        <fullName evidence="5">Iron ABC transporter ATP-binding protein</fullName>
    </recommendedName>
</protein>
<sequence length="213" mass="21389">MPVLTPQPRIRRSNTSASRLRAAAPLAASALLLVALTGCAADAGTDSTAKPTAGASAPATAVPSATPTATPTPTATGTPVSLDCAEILTPDDVYAFNPNYGTNPDFAPTGAAEAAVTYSGVACGWLNQTSGDTFEVSVAQPNDELKTVLIDQALSGGKAVPTYGTTPIEGFFAPSTGTAQVFTGIYWVTVSSADMTEPGDAQTLVAAVLSHLG</sequence>
<evidence type="ECO:0000313" key="4">
    <source>
        <dbReference type="Proteomes" id="UP000537260"/>
    </source>
</evidence>
<dbReference type="EMBL" id="JACCFM010000001">
    <property type="protein sequence ID" value="NYJ20095.1"/>
    <property type="molecule type" value="Genomic_DNA"/>
</dbReference>
<gene>
    <name evidence="3" type="ORF">HNR05_001886</name>
</gene>
<feature type="chain" id="PRO_5031200363" description="Iron ABC transporter ATP-binding protein" evidence="2">
    <location>
        <begin position="41"/>
        <end position="213"/>
    </location>
</feature>
<feature type="compositionally biased region" description="Low complexity" evidence="1">
    <location>
        <begin position="47"/>
        <end position="79"/>
    </location>
</feature>
<dbReference type="AlphaFoldDB" id="A0A7Z0EF52"/>
<feature type="signal peptide" evidence="2">
    <location>
        <begin position="1"/>
        <end position="40"/>
    </location>
</feature>
<comment type="caution">
    <text evidence="3">The sequence shown here is derived from an EMBL/GenBank/DDBJ whole genome shotgun (WGS) entry which is preliminary data.</text>
</comment>
<evidence type="ECO:0000313" key="3">
    <source>
        <dbReference type="EMBL" id="NYJ20095.1"/>
    </source>
</evidence>
<evidence type="ECO:0000256" key="1">
    <source>
        <dbReference type="SAM" id="MobiDB-lite"/>
    </source>
</evidence>
<organism evidence="3 4">
    <name type="scientific">Glaciibacter psychrotolerans</name>
    <dbReference type="NCBI Taxonomy" id="670054"/>
    <lineage>
        <taxon>Bacteria</taxon>
        <taxon>Bacillati</taxon>
        <taxon>Actinomycetota</taxon>
        <taxon>Actinomycetes</taxon>
        <taxon>Micrococcales</taxon>
        <taxon>Microbacteriaceae</taxon>
        <taxon>Glaciibacter</taxon>
    </lineage>
</organism>
<accession>A0A7Z0EF52</accession>
<dbReference type="RefSeq" id="WP_179578756.1">
    <property type="nucleotide sequence ID" value="NZ_JACCFM010000001.1"/>
</dbReference>
<dbReference type="Proteomes" id="UP000537260">
    <property type="component" value="Unassembled WGS sequence"/>
</dbReference>
<evidence type="ECO:0008006" key="5">
    <source>
        <dbReference type="Google" id="ProtNLM"/>
    </source>
</evidence>
<keyword evidence="4" id="KW-1185">Reference proteome</keyword>
<name>A0A7Z0EF52_9MICO</name>
<reference evidence="3 4" key="1">
    <citation type="submission" date="2020-07" db="EMBL/GenBank/DDBJ databases">
        <title>Sequencing the genomes of 1000 actinobacteria strains.</title>
        <authorList>
            <person name="Klenk H.-P."/>
        </authorList>
    </citation>
    <scope>NUCLEOTIDE SEQUENCE [LARGE SCALE GENOMIC DNA]</scope>
    <source>
        <strain evidence="3 4">LI1</strain>
    </source>
</reference>
<proteinExistence type="predicted"/>
<evidence type="ECO:0000256" key="2">
    <source>
        <dbReference type="SAM" id="SignalP"/>
    </source>
</evidence>